<proteinExistence type="inferred from homology"/>
<dbReference type="InterPro" id="IPR029035">
    <property type="entry name" value="DHS-like_NAD/FAD-binding_dom"/>
</dbReference>
<dbReference type="GO" id="GO:0005948">
    <property type="term" value="C:acetolactate synthase complex"/>
    <property type="evidence" value="ECO:0007669"/>
    <property type="project" value="TreeGrafter"/>
</dbReference>
<protein>
    <submittedName>
        <fullName evidence="7">Uncharacterized protein</fullName>
    </submittedName>
</protein>
<feature type="domain" description="Thiamine pyrophosphate enzyme central" evidence="4">
    <location>
        <begin position="252"/>
        <end position="357"/>
    </location>
</feature>
<dbReference type="InterPro" id="IPR012001">
    <property type="entry name" value="Thiamin_PyroP_enz_TPP-bd_dom"/>
</dbReference>
<evidence type="ECO:0000259" key="4">
    <source>
        <dbReference type="Pfam" id="PF00205"/>
    </source>
</evidence>
<dbReference type="Pfam" id="PF02775">
    <property type="entry name" value="TPP_enzyme_C"/>
    <property type="match status" value="1"/>
</dbReference>
<evidence type="ECO:0000313" key="7">
    <source>
        <dbReference type="EMBL" id="GAM41976.1"/>
    </source>
</evidence>
<sequence length="625" mass="68353">MGSEGKSTYKYLSDTNCSFINQPCIPEIFKSVRISAQANRYNAIRYTTAFALFEGLWEAGVKTCFVNLGSDHPPVVEAIIKGKRERPNNWPQFVTCPSEITAISMADGYARVTGQPQAVIVHVDVGTQALAHGVHNASVGRAPVFIFAGLCPYTESGELTGSRTEYMHWLQEPADQKAIVRQYCRYVGEIRTGLNAKETIGRALQFASSSPKGPVYVAAAREVLAEQIQPYSLEQAKWVPIGPSALPDDAVHDITEALVNAQRPLVITGYSGRDRRTPALLVELADKIPGLRVHDTGGSDMSFPFDHPASLGFRLGDNKNANDADVVLVLDCDVPWIPARNPPRKDAIFYHIDIDPLNQQIPVSFFPAHGRWKSDAYTALGQLLRHLDRNFIHIRNSPEHTTRREALAVQHKKRLDRINGVPRLEDNETLDAHNIGRLLRECLPDDTTFVVEAVTGSTLIADQLQPSRAGSWFNCGATGIGWSNGAALGVRMALSDEKKPGIVCQVVGDGSFMCASPTSAIWVGYKHNIPILTVVLNNGGWKAPRKSTELVYPEGLNKDATDDELSISISPSPSYAKLAEAAAAQSDWMQTSRVTTVKELREKMVAAAKHVQSGRGALVEAITTE</sequence>
<evidence type="ECO:0000256" key="1">
    <source>
        <dbReference type="ARBA" id="ARBA00007812"/>
    </source>
</evidence>
<dbReference type="Pfam" id="PF02776">
    <property type="entry name" value="TPP_enzyme_N"/>
    <property type="match status" value="1"/>
</dbReference>
<evidence type="ECO:0000313" key="8">
    <source>
        <dbReference type="Proteomes" id="UP000053095"/>
    </source>
</evidence>
<keyword evidence="8" id="KW-1185">Reference proteome</keyword>
<reference evidence="8" key="1">
    <citation type="journal article" date="2015" name="Genome Announc.">
        <title>Draft genome sequence of Talaromyces cellulolyticus strain Y-94, a source of lignocellulosic biomass-degrading enzymes.</title>
        <authorList>
            <person name="Fujii T."/>
            <person name="Koike H."/>
            <person name="Sawayama S."/>
            <person name="Yano S."/>
            <person name="Inoue H."/>
        </authorList>
    </citation>
    <scope>NUCLEOTIDE SEQUENCE [LARGE SCALE GENOMIC DNA]</scope>
    <source>
        <strain evidence="8">Y-94</strain>
    </source>
</reference>
<dbReference type="NCBIfam" id="NF006203">
    <property type="entry name" value="PRK08327.1"/>
    <property type="match status" value="1"/>
</dbReference>
<evidence type="ECO:0000256" key="2">
    <source>
        <dbReference type="ARBA" id="ARBA00023052"/>
    </source>
</evidence>
<dbReference type="GO" id="GO:0009097">
    <property type="term" value="P:isoleucine biosynthetic process"/>
    <property type="evidence" value="ECO:0007669"/>
    <property type="project" value="TreeGrafter"/>
</dbReference>
<dbReference type="InterPro" id="IPR029061">
    <property type="entry name" value="THDP-binding"/>
</dbReference>
<dbReference type="SUPFAM" id="SSF52518">
    <property type="entry name" value="Thiamin diphosphate-binding fold (THDP-binding)"/>
    <property type="match status" value="2"/>
</dbReference>
<dbReference type="GO" id="GO:0030976">
    <property type="term" value="F:thiamine pyrophosphate binding"/>
    <property type="evidence" value="ECO:0007669"/>
    <property type="project" value="InterPro"/>
</dbReference>
<organism evidence="7 8">
    <name type="scientific">Talaromyces pinophilus</name>
    <name type="common">Penicillium pinophilum</name>
    <dbReference type="NCBI Taxonomy" id="128442"/>
    <lineage>
        <taxon>Eukaryota</taxon>
        <taxon>Fungi</taxon>
        <taxon>Dikarya</taxon>
        <taxon>Ascomycota</taxon>
        <taxon>Pezizomycotina</taxon>
        <taxon>Eurotiomycetes</taxon>
        <taxon>Eurotiomycetidae</taxon>
        <taxon>Eurotiales</taxon>
        <taxon>Trichocomaceae</taxon>
        <taxon>Talaromyces</taxon>
        <taxon>Talaromyces sect. Talaromyces</taxon>
    </lineage>
</organism>
<dbReference type="Gene3D" id="3.40.50.1220">
    <property type="entry name" value="TPP-binding domain"/>
    <property type="match status" value="1"/>
</dbReference>
<dbReference type="CDD" id="cd07035">
    <property type="entry name" value="TPP_PYR_POX_like"/>
    <property type="match status" value="1"/>
</dbReference>
<evidence type="ECO:0000256" key="3">
    <source>
        <dbReference type="RuleBase" id="RU362132"/>
    </source>
</evidence>
<dbReference type="InterPro" id="IPR012000">
    <property type="entry name" value="Thiamin_PyroP_enz_cen_dom"/>
</dbReference>
<evidence type="ECO:0000259" key="6">
    <source>
        <dbReference type="Pfam" id="PF02776"/>
    </source>
</evidence>
<dbReference type="GO" id="GO:0009099">
    <property type="term" value="P:L-valine biosynthetic process"/>
    <property type="evidence" value="ECO:0007669"/>
    <property type="project" value="TreeGrafter"/>
</dbReference>
<dbReference type="GO" id="GO:0050660">
    <property type="term" value="F:flavin adenine dinucleotide binding"/>
    <property type="evidence" value="ECO:0007669"/>
    <property type="project" value="TreeGrafter"/>
</dbReference>
<dbReference type="GO" id="GO:0005739">
    <property type="term" value="C:mitochondrion"/>
    <property type="evidence" value="ECO:0007669"/>
    <property type="project" value="TreeGrafter"/>
</dbReference>
<keyword evidence="2 3" id="KW-0786">Thiamine pyrophosphate</keyword>
<feature type="domain" description="Thiamine pyrophosphate enzyme N-terminal TPP-binding" evidence="6">
    <location>
        <begin position="47"/>
        <end position="179"/>
    </location>
</feature>
<evidence type="ECO:0000259" key="5">
    <source>
        <dbReference type="Pfam" id="PF02775"/>
    </source>
</evidence>
<dbReference type="PANTHER" id="PTHR18968">
    <property type="entry name" value="THIAMINE PYROPHOSPHATE ENZYMES"/>
    <property type="match status" value="1"/>
</dbReference>
<dbReference type="GO" id="GO:0000287">
    <property type="term" value="F:magnesium ion binding"/>
    <property type="evidence" value="ECO:0007669"/>
    <property type="project" value="InterPro"/>
</dbReference>
<name>A0A0B8MYM2_TALPI</name>
<dbReference type="EMBL" id="DF933839">
    <property type="protein sequence ID" value="GAM41976.1"/>
    <property type="molecule type" value="Genomic_DNA"/>
</dbReference>
<dbReference type="PANTHER" id="PTHR18968:SF164">
    <property type="entry name" value="PYRUVATE DECARBOXYLASE"/>
    <property type="match status" value="1"/>
</dbReference>
<accession>A0A0B8MYM2</accession>
<dbReference type="InterPro" id="IPR045229">
    <property type="entry name" value="TPP_enz"/>
</dbReference>
<dbReference type="Pfam" id="PF00205">
    <property type="entry name" value="TPP_enzyme_M"/>
    <property type="match status" value="1"/>
</dbReference>
<feature type="domain" description="Thiamine pyrophosphate enzyme TPP-binding" evidence="5">
    <location>
        <begin position="461"/>
        <end position="610"/>
    </location>
</feature>
<dbReference type="SUPFAM" id="SSF52467">
    <property type="entry name" value="DHS-like NAD/FAD-binding domain"/>
    <property type="match status" value="1"/>
</dbReference>
<dbReference type="Gene3D" id="3.40.50.970">
    <property type="match status" value="2"/>
</dbReference>
<dbReference type="Proteomes" id="UP000053095">
    <property type="component" value="Unassembled WGS sequence"/>
</dbReference>
<dbReference type="InterPro" id="IPR011766">
    <property type="entry name" value="TPP_enzyme_TPP-bd"/>
</dbReference>
<gene>
    <name evidence="7" type="ORF">TCE0_043r15537</name>
</gene>
<comment type="similarity">
    <text evidence="1 3">Belongs to the TPP enzyme family.</text>
</comment>
<dbReference type="GO" id="GO:0003984">
    <property type="term" value="F:acetolactate synthase activity"/>
    <property type="evidence" value="ECO:0007669"/>
    <property type="project" value="TreeGrafter"/>
</dbReference>
<dbReference type="AlphaFoldDB" id="A0A0B8MYM2"/>